<proteinExistence type="predicted"/>
<comment type="caution">
    <text evidence="2">The sequence shown here is derived from an EMBL/GenBank/DDBJ whole genome shotgun (WGS) entry which is preliminary data.</text>
</comment>
<dbReference type="PANTHER" id="PTHR11012:SF30">
    <property type="entry name" value="PROTEIN KINASE-LIKE DOMAIN-CONTAINING"/>
    <property type="match status" value="1"/>
</dbReference>
<sequence>SEVQESAPLKSYELVTKELLIEALKKDKGPDAELLSWEIISFTNKGDNYSSIVVGINVSYRKNKVNSECSYVGKLNPLRPNSFNTEAMEKSYTRETEVLDGVVEGMNYHLEQLGLDPIRTPKLFSRSLEKGREAFVTENLRVQGFKMYDRMKGMDLNHALFVVKELGRFHASSLVFEDSLPTKSILEIMKCREGPFDDMDDAGLEAFEKMFSSSGEAIGNFLKTSDSKYEKCSKWLLKYAHKLIQHFLDGYSPSNDQFEVLIHADCWTNNMLFKYNEDEIPVDFRFVDLQLSTKASATTDLNYFFFTSLNGDFRRKNLNTLITTYYETFSDVLRRAGKEPPFTYLELKQELHDRKSYGMAATMLVLQFTLAQGEDIPDIDTLTDDKLEDFVESQKKTFEKLTKREGPFQDRYIAVFDDMLDTNIFDEE</sequence>
<dbReference type="PANTHER" id="PTHR11012">
    <property type="entry name" value="PROTEIN KINASE-LIKE DOMAIN-CONTAINING"/>
    <property type="match status" value="1"/>
</dbReference>
<feature type="non-terminal residue" evidence="2">
    <location>
        <position position="1"/>
    </location>
</feature>
<evidence type="ECO:0000259" key="1">
    <source>
        <dbReference type="SMART" id="SM00587"/>
    </source>
</evidence>
<feature type="domain" description="CHK kinase-like" evidence="1">
    <location>
        <begin position="135"/>
        <end position="335"/>
    </location>
</feature>
<keyword evidence="3" id="KW-1185">Reference proteome</keyword>
<dbReference type="Proteomes" id="UP000326759">
    <property type="component" value="Unassembled WGS sequence"/>
</dbReference>
<protein>
    <recommendedName>
        <fullName evidence="1">CHK kinase-like domain-containing protein</fullName>
    </recommendedName>
</protein>
<dbReference type="OrthoDB" id="6343766at2759"/>
<dbReference type="SMART" id="SM00587">
    <property type="entry name" value="CHK"/>
    <property type="match status" value="1"/>
</dbReference>
<dbReference type="InterPro" id="IPR011009">
    <property type="entry name" value="Kinase-like_dom_sf"/>
</dbReference>
<name>A0A5N5T0V6_9CRUS</name>
<dbReference type="AlphaFoldDB" id="A0A5N5T0V6"/>
<accession>A0A5N5T0V6</accession>
<dbReference type="Pfam" id="PF02958">
    <property type="entry name" value="EcKL"/>
    <property type="match status" value="1"/>
</dbReference>
<evidence type="ECO:0000313" key="2">
    <source>
        <dbReference type="EMBL" id="KAB7500121.1"/>
    </source>
</evidence>
<dbReference type="InterPro" id="IPR004119">
    <property type="entry name" value="EcKL"/>
</dbReference>
<dbReference type="EMBL" id="SEYY01015152">
    <property type="protein sequence ID" value="KAB7500121.1"/>
    <property type="molecule type" value="Genomic_DNA"/>
</dbReference>
<dbReference type="Gene3D" id="3.90.1200.10">
    <property type="match status" value="1"/>
</dbReference>
<gene>
    <name evidence="2" type="ORF">Anas_04962</name>
</gene>
<organism evidence="2 3">
    <name type="scientific">Armadillidium nasatum</name>
    <dbReference type="NCBI Taxonomy" id="96803"/>
    <lineage>
        <taxon>Eukaryota</taxon>
        <taxon>Metazoa</taxon>
        <taxon>Ecdysozoa</taxon>
        <taxon>Arthropoda</taxon>
        <taxon>Crustacea</taxon>
        <taxon>Multicrustacea</taxon>
        <taxon>Malacostraca</taxon>
        <taxon>Eumalacostraca</taxon>
        <taxon>Peracarida</taxon>
        <taxon>Isopoda</taxon>
        <taxon>Oniscidea</taxon>
        <taxon>Crinocheta</taxon>
        <taxon>Armadillidiidae</taxon>
        <taxon>Armadillidium</taxon>
    </lineage>
</organism>
<dbReference type="SUPFAM" id="SSF56112">
    <property type="entry name" value="Protein kinase-like (PK-like)"/>
    <property type="match status" value="1"/>
</dbReference>
<dbReference type="InterPro" id="IPR015897">
    <property type="entry name" value="CHK_kinase-like"/>
</dbReference>
<evidence type="ECO:0000313" key="3">
    <source>
        <dbReference type="Proteomes" id="UP000326759"/>
    </source>
</evidence>
<reference evidence="2 3" key="1">
    <citation type="journal article" date="2019" name="PLoS Biol.">
        <title>Sex chromosomes control vertical transmission of feminizing Wolbachia symbionts in an isopod.</title>
        <authorList>
            <person name="Becking T."/>
            <person name="Chebbi M.A."/>
            <person name="Giraud I."/>
            <person name="Moumen B."/>
            <person name="Laverre T."/>
            <person name="Caubet Y."/>
            <person name="Peccoud J."/>
            <person name="Gilbert C."/>
            <person name="Cordaux R."/>
        </authorList>
    </citation>
    <scope>NUCLEOTIDE SEQUENCE [LARGE SCALE GENOMIC DNA]</scope>
    <source>
        <strain evidence="2">ANa2</strain>
        <tissue evidence="2">Whole body excluding digestive tract and cuticle</tissue>
    </source>
</reference>